<dbReference type="NCBIfam" id="TIGR03025">
    <property type="entry name" value="EPS_sugtrans"/>
    <property type="match status" value="1"/>
</dbReference>
<keyword evidence="3 9" id="KW-0808">Transferase</keyword>
<comment type="subcellular location">
    <subcellularLocation>
        <location evidence="1">Membrane</location>
        <topology evidence="1">Multi-pass membrane protein</topology>
    </subcellularLocation>
</comment>
<dbReference type="GO" id="GO:0089702">
    <property type="term" value="F:undecaprenyl-phosphate glucose phosphotransferase activity"/>
    <property type="evidence" value="ECO:0007669"/>
    <property type="project" value="UniProtKB-EC"/>
</dbReference>
<evidence type="ECO:0000313" key="9">
    <source>
        <dbReference type="EMBL" id="MCX2741546.1"/>
    </source>
</evidence>
<feature type="domain" description="Bacterial sugar transferase" evidence="8">
    <location>
        <begin position="266"/>
        <end position="450"/>
    </location>
</feature>
<keyword evidence="10" id="KW-1185">Reference proteome</keyword>
<dbReference type="Proteomes" id="UP001207228">
    <property type="component" value="Unassembled WGS sequence"/>
</dbReference>
<evidence type="ECO:0000256" key="2">
    <source>
        <dbReference type="ARBA" id="ARBA00006464"/>
    </source>
</evidence>
<sequence>MIGRYSKYIKLIHILGDVGAIALSIGVAFTLSSTRITQSLFLFSLLFSLTGWFICTTLLGTYKIYRVTTRIRVVVTALKAILLYLVLMEAGLNITGTDIISRQVLLNHYIVLAVLVVLWRVVVTTALRVYRRKGYNLRKVIIAGHNEMALELEHFFKRHPEFGYKFLGFFHNKEKTHGSYKGKVADIEQFVLNNEVHEVYCCPFELEKDEITQLLSFADDNLLRVKFLPEPGSYTHQQLKIDFYDVVPVLIVRSIPLDDVINKFFKRAFDIFFSLTVVVLLLSWLLPILALLIRINSKGPIFFRQVRSGMDNKTFRCLKLRTMYVNTEANSQLARRGDSRITPIGAFLRKTSLDELPQFFNVLFGQMSIVGPRPHMLKADEEYAMVAEKYKVRHFVKPGITGLSQVRGYRGDTTENYQIRGRVKLDIFYLENWSFFLDLKIIFYTVYNVIRGDKHAF</sequence>
<feature type="transmembrane region" description="Helical" evidence="7">
    <location>
        <begin position="108"/>
        <end position="130"/>
    </location>
</feature>
<evidence type="ECO:0000256" key="1">
    <source>
        <dbReference type="ARBA" id="ARBA00004141"/>
    </source>
</evidence>
<name>A0ABT3RJD0_9BACT</name>
<dbReference type="Pfam" id="PF13727">
    <property type="entry name" value="CoA_binding_3"/>
    <property type="match status" value="1"/>
</dbReference>
<dbReference type="NCBIfam" id="TIGR03023">
    <property type="entry name" value="WcaJ_sugtrans"/>
    <property type="match status" value="1"/>
</dbReference>
<feature type="transmembrane region" description="Helical" evidence="7">
    <location>
        <begin position="271"/>
        <end position="293"/>
    </location>
</feature>
<dbReference type="PANTHER" id="PTHR30576">
    <property type="entry name" value="COLANIC BIOSYNTHESIS UDP-GLUCOSE LIPID CARRIER TRANSFERASE"/>
    <property type="match status" value="1"/>
</dbReference>
<dbReference type="PANTHER" id="PTHR30576:SF0">
    <property type="entry name" value="UNDECAPRENYL-PHOSPHATE N-ACETYLGALACTOSAMINYL 1-PHOSPHATE TRANSFERASE-RELATED"/>
    <property type="match status" value="1"/>
</dbReference>
<accession>A0ABT3RJD0</accession>
<dbReference type="EMBL" id="JAPFQO010000011">
    <property type="protein sequence ID" value="MCX2741546.1"/>
    <property type="molecule type" value="Genomic_DNA"/>
</dbReference>
<organism evidence="9 10">
    <name type="scientific">Pontibacter anaerobius</name>
    <dbReference type="NCBI Taxonomy" id="2993940"/>
    <lineage>
        <taxon>Bacteria</taxon>
        <taxon>Pseudomonadati</taxon>
        <taxon>Bacteroidota</taxon>
        <taxon>Cytophagia</taxon>
        <taxon>Cytophagales</taxon>
        <taxon>Hymenobacteraceae</taxon>
        <taxon>Pontibacter</taxon>
    </lineage>
</organism>
<evidence type="ECO:0000259" key="8">
    <source>
        <dbReference type="Pfam" id="PF02397"/>
    </source>
</evidence>
<dbReference type="Pfam" id="PF02397">
    <property type="entry name" value="Bac_transf"/>
    <property type="match status" value="1"/>
</dbReference>
<dbReference type="InterPro" id="IPR003362">
    <property type="entry name" value="Bact_transf"/>
</dbReference>
<comment type="caution">
    <text evidence="9">The sequence shown here is derived from an EMBL/GenBank/DDBJ whole genome shotgun (WGS) entry which is preliminary data.</text>
</comment>
<feature type="transmembrane region" description="Helical" evidence="7">
    <location>
        <begin position="71"/>
        <end position="88"/>
    </location>
</feature>
<feature type="transmembrane region" description="Helical" evidence="7">
    <location>
        <begin position="40"/>
        <end position="59"/>
    </location>
</feature>
<keyword evidence="6 7" id="KW-0472">Membrane</keyword>
<dbReference type="EC" id="2.7.8.31" evidence="9"/>
<evidence type="ECO:0000256" key="4">
    <source>
        <dbReference type="ARBA" id="ARBA00022692"/>
    </source>
</evidence>
<evidence type="ECO:0000313" key="10">
    <source>
        <dbReference type="Proteomes" id="UP001207228"/>
    </source>
</evidence>
<comment type="similarity">
    <text evidence="2">Belongs to the bacterial sugar transferase family.</text>
</comment>
<feature type="transmembrane region" description="Helical" evidence="7">
    <location>
        <begin position="12"/>
        <end position="34"/>
    </location>
</feature>
<dbReference type="RefSeq" id="WP_266053783.1">
    <property type="nucleotide sequence ID" value="NZ_JAPFQO010000011.1"/>
</dbReference>
<dbReference type="InterPro" id="IPR017475">
    <property type="entry name" value="EPS_sugar_tfrase"/>
</dbReference>
<gene>
    <name evidence="9" type="ORF">OO017_16420</name>
</gene>
<evidence type="ECO:0000256" key="5">
    <source>
        <dbReference type="ARBA" id="ARBA00022989"/>
    </source>
</evidence>
<protein>
    <submittedName>
        <fullName evidence="9">Undecaprenyl-phosphate glucose phosphotransferase</fullName>
        <ecNumber evidence="9">2.7.8.31</ecNumber>
    </submittedName>
</protein>
<reference evidence="9 10" key="1">
    <citation type="submission" date="2022-11" db="EMBL/GenBank/DDBJ databases">
        <title>The characterization of three novel Bacteroidetes species and genomic analysis of their roles in tidal elemental geochemical cycles.</title>
        <authorList>
            <person name="Ma K.-J."/>
        </authorList>
    </citation>
    <scope>NUCLEOTIDE SEQUENCE [LARGE SCALE GENOMIC DNA]</scope>
    <source>
        <strain evidence="9 10">M82</strain>
    </source>
</reference>
<proteinExistence type="inferred from homology"/>
<evidence type="ECO:0000256" key="3">
    <source>
        <dbReference type="ARBA" id="ARBA00022679"/>
    </source>
</evidence>
<evidence type="ECO:0000256" key="6">
    <source>
        <dbReference type="ARBA" id="ARBA00023136"/>
    </source>
</evidence>
<dbReference type="Gene3D" id="3.40.50.720">
    <property type="entry name" value="NAD(P)-binding Rossmann-like Domain"/>
    <property type="match status" value="1"/>
</dbReference>
<keyword evidence="5 7" id="KW-1133">Transmembrane helix</keyword>
<evidence type="ECO:0000256" key="7">
    <source>
        <dbReference type="SAM" id="Phobius"/>
    </source>
</evidence>
<dbReference type="InterPro" id="IPR017473">
    <property type="entry name" value="Undecaprenyl-P_gluc_Ptfrase"/>
</dbReference>
<keyword evidence="4 7" id="KW-0812">Transmembrane</keyword>